<evidence type="ECO:0000259" key="1">
    <source>
        <dbReference type="Pfam" id="PF13566"/>
    </source>
</evidence>
<accession>A0ABT2S263</accession>
<dbReference type="EMBL" id="JAOQJV010000001">
    <property type="protein sequence ID" value="MCU6698685.1"/>
    <property type="molecule type" value="Genomic_DNA"/>
</dbReference>
<organism evidence="2 3">
    <name type="scientific">Dorea ammoniilytica</name>
    <dbReference type="NCBI Taxonomy" id="2981788"/>
    <lineage>
        <taxon>Bacteria</taxon>
        <taxon>Bacillati</taxon>
        <taxon>Bacillota</taxon>
        <taxon>Clostridia</taxon>
        <taxon>Lachnospirales</taxon>
        <taxon>Lachnospiraceae</taxon>
        <taxon>Dorea</taxon>
    </lineage>
</organism>
<feature type="domain" description="DUF4130" evidence="1">
    <location>
        <begin position="96"/>
        <end position="254"/>
    </location>
</feature>
<name>A0ABT2S263_9FIRM</name>
<comment type="caution">
    <text evidence="2">The sequence shown here is derived from an EMBL/GenBank/DDBJ whole genome shotgun (WGS) entry which is preliminary data.</text>
</comment>
<dbReference type="RefSeq" id="WP_262580505.1">
    <property type="nucleotide sequence ID" value="NZ_JAOQJV010000001.1"/>
</dbReference>
<dbReference type="InterPro" id="IPR023875">
    <property type="entry name" value="DNA_repair_put"/>
</dbReference>
<keyword evidence="3" id="KW-1185">Reference proteome</keyword>
<gene>
    <name evidence="2" type="ORF">OCV65_00280</name>
</gene>
<proteinExistence type="predicted"/>
<dbReference type="InterPro" id="IPR025404">
    <property type="entry name" value="DUF4130"/>
</dbReference>
<sequence length="256" mass="30071">MKRIYVCENEVTGLFSALYDAWKYLVPDHGAECGIRFRGHLEQELFCEYTEVESNEKKALSVERMILSHMGWYAYKLIYQAALSDDPDRGDVILGTMLAAREIPDSRRIMDHLGNAQVEQTFELSRTVNNETTRWIELIRFRELEQGILYARFEPKCRVLSCVAPHFAERLSVENWMIHDAVHEEYAVHEAGRQWILVSGEHVDEDRFSSYSAKEETFSELWKEFTEAIAIKERKNPRCQMGHLPLWCRKNLVEFE</sequence>
<dbReference type="NCBIfam" id="TIGR03915">
    <property type="entry name" value="SAM_7_link_chp"/>
    <property type="match status" value="1"/>
</dbReference>
<evidence type="ECO:0000313" key="2">
    <source>
        <dbReference type="EMBL" id="MCU6698685.1"/>
    </source>
</evidence>
<dbReference type="Pfam" id="PF13566">
    <property type="entry name" value="DUF4130"/>
    <property type="match status" value="1"/>
</dbReference>
<dbReference type="Proteomes" id="UP001207605">
    <property type="component" value="Unassembled WGS sequence"/>
</dbReference>
<reference evidence="2 3" key="1">
    <citation type="journal article" date="2021" name="ISME Commun">
        <title>Automated analysis of genomic sequences facilitates high-throughput and comprehensive description of bacteria.</title>
        <authorList>
            <person name="Hitch T.C.A."/>
        </authorList>
    </citation>
    <scope>NUCLEOTIDE SEQUENCE [LARGE SCALE GENOMIC DNA]</scope>
    <source>
        <strain evidence="2 3">Sanger_02</strain>
    </source>
</reference>
<evidence type="ECO:0000313" key="3">
    <source>
        <dbReference type="Proteomes" id="UP001207605"/>
    </source>
</evidence>
<protein>
    <submittedName>
        <fullName evidence="2">TIGR03915 family putative DNA repair protein</fullName>
    </submittedName>
</protein>